<keyword evidence="1" id="KW-1133">Transmembrane helix</keyword>
<dbReference type="PANTHER" id="PTHR33371">
    <property type="entry name" value="INTERMEMBRANE PHOSPHOLIPID TRANSPORT SYSTEM BINDING PROTEIN MLAD-RELATED"/>
    <property type="match status" value="1"/>
</dbReference>
<evidence type="ECO:0000313" key="3">
    <source>
        <dbReference type="EMBL" id="MBB4137667.1"/>
    </source>
</evidence>
<proteinExistence type="predicted"/>
<evidence type="ECO:0000313" key="4">
    <source>
        <dbReference type="Proteomes" id="UP000551501"/>
    </source>
</evidence>
<gene>
    <name evidence="3" type="ORF">BKA16_004219</name>
</gene>
<evidence type="ECO:0000256" key="1">
    <source>
        <dbReference type="SAM" id="Phobius"/>
    </source>
</evidence>
<keyword evidence="4" id="KW-1185">Reference proteome</keyword>
<feature type="domain" description="Mce/MlaD" evidence="2">
    <location>
        <begin position="64"/>
        <end position="137"/>
    </location>
</feature>
<dbReference type="InterPro" id="IPR052336">
    <property type="entry name" value="MlaD_Phospholipid_Transporter"/>
</dbReference>
<dbReference type="InterPro" id="IPR003399">
    <property type="entry name" value="Mce/MlaD"/>
</dbReference>
<comment type="caution">
    <text evidence="3">The sequence shown here is derived from an EMBL/GenBank/DDBJ whole genome shotgun (WGS) entry which is preliminary data.</text>
</comment>
<keyword evidence="1" id="KW-0472">Membrane</keyword>
<name>A0A840FDZ4_9ACTN</name>
<dbReference type="Pfam" id="PF02470">
    <property type="entry name" value="MlaD"/>
    <property type="match status" value="1"/>
</dbReference>
<dbReference type="PANTHER" id="PTHR33371:SF18">
    <property type="entry name" value="MCE-FAMILY PROTEIN MCE3C"/>
    <property type="match status" value="1"/>
</dbReference>
<organism evidence="3 4">
    <name type="scientific">Gordonia humi</name>
    <dbReference type="NCBI Taxonomy" id="686429"/>
    <lineage>
        <taxon>Bacteria</taxon>
        <taxon>Bacillati</taxon>
        <taxon>Actinomycetota</taxon>
        <taxon>Actinomycetes</taxon>
        <taxon>Mycobacteriales</taxon>
        <taxon>Gordoniaceae</taxon>
        <taxon>Gordonia</taxon>
    </lineage>
</organism>
<feature type="transmembrane region" description="Helical" evidence="1">
    <location>
        <begin position="37"/>
        <end position="60"/>
    </location>
</feature>
<dbReference type="RefSeq" id="WP_183372497.1">
    <property type="nucleotide sequence ID" value="NZ_BAABHL010000001.1"/>
</dbReference>
<sequence>MQALRIVTAPWRWVRAVIDWVIDPRPKTARHDRALELGWGVAAVGVTLVATLIGGAIYWYSPGHYRVVAEFTEAGQLSSGDSVRVAGVPVGTVKKVELAGDHVDVEMAVRWGTFLGDETDADVKMLTIVGGSYIDLTTVGTVPLGDAVIPQERTSIPYSLAETFQKMQPKLAEIDAAPARRSIAQIGVALEENPDALRTNLTIMQSMLTNLQQRQDQFGSMLRLAADYAEQIDADGDVLTELARNLDSFISEYSIFGSRLNVVLDHLSLLLQRVRGLAMLYTKDVQPLVDRIDAVGREFGPALEKYTPMIEQGRDLITRLEGMVQPDGSIVVDHGQTLLTSNFCIPLPGVRC</sequence>
<dbReference type="EMBL" id="JACIFP010000001">
    <property type="protein sequence ID" value="MBB4137667.1"/>
    <property type="molecule type" value="Genomic_DNA"/>
</dbReference>
<protein>
    <submittedName>
        <fullName evidence="3">Phospholipid/cholesterol/gamma-HCH transport system substrate-binding protein</fullName>
    </submittedName>
</protein>
<dbReference type="Proteomes" id="UP000551501">
    <property type="component" value="Unassembled WGS sequence"/>
</dbReference>
<keyword evidence="1" id="KW-0812">Transmembrane</keyword>
<evidence type="ECO:0000259" key="2">
    <source>
        <dbReference type="Pfam" id="PF02470"/>
    </source>
</evidence>
<dbReference type="GO" id="GO:0005576">
    <property type="term" value="C:extracellular region"/>
    <property type="evidence" value="ECO:0007669"/>
    <property type="project" value="TreeGrafter"/>
</dbReference>
<reference evidence="3 4" key="1">
    <citation type="submission" date="2020-08" db="EMBL/GenBank/DDBJ databases">
        <title>Sequencing the genomes of 1000 actinobacteria strains.</title>
        <authorList>
            <person name="Klenk H.-P."/>
        </authorList>
    </citation>
    <scope>NUCLEOTIDE SEQUENCE [LARGE SCALE GENOMIC DNA]</scope>
    <source>
        <strain evidence="3 4">DSM 45298</strain>
    </source>
</reference>
<accession>A0A840FDZ4</accession>
<dbReference type="AlphaFoldDB" id="A0A840FDZ4"/>